<dbReference type="Proteomes" id="UP000054921">
    <property type="component" value="Unassembled WGS sequence"/>
</dbReference>
<comment type="caution">
    <text evidence="1">The sequence shown here is derived from an EMBL/GenBank/DDBJ whole genome shotgun (WGS) entry which is preliminary data.</text>
</comment>
<dbReference type="RefSeq" id="WP_058387735.1">
    <property type="nucleotide sequence ID" value="NZ_LNXW01000013.1"/>
</dbReference>
<proteinExistence type="predicted"/>
<sequence>MKIAVIFANVEYIDLPFGHLYQLDKVGISNIIILLNEDEFEKAHTTRFVVFDHTLPQTVIEHYQSQSDRLKIDIINTGKATSEEEKLDFYLKHAEGQFELNLFLCKGAIDGVNEEISAKPLIRETTEYIHIPFFKSTKRKKVPLFQSPCSSDQTIELLQHEINPCFCYQMSSFDVLHYQWLFNIFVELIHLKIKVHEGKNADFLSQLNKIINNFNKTILHFEKAEMAFEKTNKKAYNTFDKPDLILRLRHEKHVKKKERLEEDFPILVNNLVRLYEKLASLENRNLLNEKDEMISEGFIEPIETKPFGN</sequence>
<evidence type="ECO:0000313" key="1">
    <source>
        <dbReference type="EMBL" id="KTC79665.1"/>
    </source>
</evidence>
<name>A0A0W0S984_9GAMM</name>
<organism evidence="1 2">
    <name type="scientific">Legionella cherrii</name>
    <dbReference type="NCBI Taxonomy" id="28084"/>
    <lineage>
        <taxon>Bacteria</taxon>
        <taxon>Pseudomonadati</taxon>
        <taxon>Pseudomonadota</taxon>
        <taxon>Gammaproteobacteria</taxon>
        <taxon>Legionellales</taxon>
        <taxon>Legionellaceae</taxon>
        <taxon>Legionella</taxon>
    </lineage>
</organism>
<protein>
    <submittedName>
        <fullName evidence="1">Uncharacterized protein</fullName>
    </submittedName>
</protein>
<evidence type="ECO:0000313" key="2">
    <source>
        <dbReference type="Proteomes" id="UP000054921"/>
    </source>
</evidence>
<dbReference type="AlphaFoldDB" id="A0A0W0S984"/>
<reference evidence="1 2" key="1">
    <citation type="submission" date="2015-11" db="EMBL/GenBank/DDBJ databases">
        <title>Genomic analysis of 38 Legionella species identifies large and diverse effector repertoires.</title>
        <authorList>
            <person name="Burstein D."/>
            <person name="Amaro F."/>
            <person name="Zusman T."/>
            <person name="Lifshitz Z."/>
            <person name="Cohen O."/>
            <person name="Gilbert J.A."/>
            <person name="Pupko T."/>
            <person name="Shuman H.A."/>
            <person name="Segal G."/>
        </authorList>
    </citation>
    <scope>NUCLEOTIDE SEQUENCE [LARGE SCALE GENOMIC DNA]</scope>
    <source>
        <strain evidence="1 2">ORW</strain>
    </source>
</reference>
<dbReference type="EMBL" id="LNXW01000013">
    <property type="protein sequence ID" value="KTC79665.1"/>
    <property type="molecule type" value="Genomic_DNA"/>
</dbReference>
<accession>A0A0W0S984</accession>
<dbReference type="OrthoDB" id="5647542at2"/>
<dbReference type="PATRIC" id="fig|28084.5.peg.1829"/>
<gene>
    <name evidence="1" type="ORF">Lche_1685</name>
</gene>